<feature type="domain" description="Radical SAM core" evidence="7">
    <location>
        <begin position="53"/>
        <end position="273"/>
    </location>
</feature>
<dbReference type="SFLD" id="SFLDS00029">
    <property type="entry name" value="Radical_SAM"/>
    <property type="match status" value="1"/>
</dbReference>
<dbReference type="PANTHER" id="PTHR43726:SF1">
    <property type="entry name" value="BIOTIN SYNTHASE"/>
    <property type="match status" value="1"/>
</dbReference>
<feature type="binding site" evidence="5">
    <location>
        <position position="67"/>
    </location>
    <ligand>
        <name>[4Fe-4S] cluster</name>
        <dbReference type="ChEBI" id="CHEBI:49883"/>
        <note>4Fe-4S-S-AdoMet</note>
    </ligand>
</feature>
<accession>A0A0F0CTS1</accession>
<comment type="caution">
    <text evidence="8">The sequence shown here is derived from an EMBL/GenBank/DDBJ whole genome shotgun (WGS) entry which is preliminary data.</text>
</comment>
<keyword evidence="4 5" id="KW-0411">Iron-sulfur</keyword>
<dbReference type="Pfam" id="PF04055">
    <property type="entry name" value="Radical_SAM"/>
    <property type="match status" value="1"/>
</dbReference>
<dbReference type="Proteomes" id="UP000033428">
    <property type="component" value="Unassembled WGS sequence"/>
</dbReference>
<dbReference type="GO" id="GO:0046872">
    <property type="term" value="F:metal ion binding"/>
    <property type="evidence" value="ECO:0007669"/>
    <property type="project" value="UniProtKB-KW"/>
</dbReference>
<evidence type="ECO:0000313" key="9">
    <source>
        <dbReference type="Proteomes" id="UP000033428"/>
    </source>
</evidence>
<comment type="cofactor">
    <cofactor evidence="5">
        <name>[4Fe-4S] cluster</name>
        <dbReference type="ChEBI" id="CHEBI:49883"/>
    </cofactor>
    <text evidence="5">Binds 1 [4Fe-4S] cluster. The cluster is coordinated with 3 cysteines and an exchangeable S-adenosyl-L-methionine.</text>
</comment>
<dbReference type="InterPro" id="IPR058240">
    <property type="entry name" value="rSAM_sf"/>
</dbReference>
<dbReference type="PROSITE" id="PS51918">
    <property type="entry name" value="RADICAL_SAM"/>
    <property type="match status" value="1"/>
</dbReference>
<gene>
    <name evidence="8" type="ORF">OMAG_001282</name>
</gene>
<evidence type="ECO:0000256" key="1">
    <source>
        <dbReference type="ARBA" id="ARBA00022691"/>
    </source>
</evidence>
<dbReference type="SUPFAM" id="SSF102114">
    <property type="entry name" value="Radical SAM enzymes"/>
    <property type="match status" value="1"/>
</dbReference>
<feature type="binding site" evidence="6">
    <location>
        <position position="166"/>
    </location>
    <ligand>
        <name>S-adenosyl-L-methionine</name>
        <dbReference type="ChEBI" id="CHEBI:59789"/>
    </ligand>
</feature>
<evidence type="ECO:0000256" key="2">
    <source>
        <dbReference type="ARBA" id="ARBA00022723"/>
    </source>
</evidence>
<evidence type="ECO:0000313" key="8">
    <source>
        <dbReference type="EMBL" id="KJJ84835.1"/>
    </source>
</evidence>
<dbReference type="EMBL" id="JYNY01000249">
    <property type="protein sequence ID" value="KJJ84835.1"/>
    <property type="molecule type" value="Genomic_DNA"/>
</dbReference>
<keyword evidence="3 5" id="KW-0408">Iron</keyword>
<keyword evidence="9" id="KW-1185">Reference proteome</keyword>
<feature type="binding site" evidence="6">
    <location>
        <position position="141"/>
    </location>
    <ligand>
        <name>(3R)-3-methyl-D-ornithine</name>
        <dbReference type="ChEBI" id="CHEBI:64642"/>
    </ligand>
</feature>
<dbReference type="InterPro" id="IPR013785">
    <property type="entry name" value="Aldolase_TIM"/>
</dbReference>
<dbReference type="GO" id="GO:0016740">
    <property type="term" value="F:transferase activity"/>
    <property type="evidence" value="ECO:0007669"/>
    <property type="project" value="TreeGrafter"/>
</dbReference>
<dbReference type="InterPro" id="IPR007197">
    <property type="entry name" value="rSAM"/>
</dbReference>
<dbReference type="GO" id="GO:0051539">
    <property type="term" value="F:4 iron, 4 sulfur cluster binding"/>
    <property type="evidence" value="ECO:0007669"/>
    <property type="project" value="UniProtKB-KW"/>
</dbReference>
<dbReference type="PANTHER" id="PTHR43726">
    <property type="entry name" value="3-METHYLORNITHINE SYNTHASE"/>
    <property type="match status" value="1"/>
</dbReference>
<dbReference type="SFLD" id="SFLDG01280">
    <property type="entry name" value="HydE/PylB-like"/>
    <property type="match status" value="1"/>
</dbReference>
<dbReference type="NCBIfam" id="TIGR03956">
    <property type="entry name" value="rSAM_HydE"/>
    <property type="match status" value="1"/>
</dbReference>
<keyword evidence="2" id="KW-0479">Metal-binding</keyword>
<keyword evidence="1 5" id="KW-0949">S-adenosyl-L-methionine</keyword>
<dbReference type="InterPro" id="IPR034422">
    <property type="entry name" value="HydE/PylB-like"/>
</dbReference>
<dbReference type="InterPro" id="IPR006638">
    <property type="entry name" value="Elp3/MiaA/NifB-like_rSAM"/>
</dbReference>
<reference evidence="8 9" key="1">
    <citation type="submission" date="2015-02" db="EMBL/GenBank/DDBJ databases">
        <title>Single-cell genomics of uncultivated deep-branching MTB reveals a conserved set of magnetosome genes.</title>
        <authorList>
            <person name="Kolinko S."/>
            <person name="Richter M."/>
            <person name="Glockner F.O."/>
            <person name="Brachmann A."/>
            <person name="Schuler D."/>
        </authorList>
    </citation>
    <scope>NUCLEOTIDE SEQUENCE [LARGE SCALE GENOMIC DNA]</scope>
    <source>
        <strain evidence="8">SKK-01</strain>
    </source>
</reference>
<dbReference type="Gene3D" id="3.20.20.70">
    <property type="entry name" value="Aldolase class I"/>
    <property type="match status" value="1"/>
</dbReference>
<dbReference type="PIRSF" id="PIRSF004762">
    <property type="entry name" value="CHP00423"/>
    <property type="match status" value="1"/>
</dbReference>
<keyword evidence="5" id="KW-0004">4Fe-4S</keyword>
<evidence type="ECO:0000259" key="7">
    <source>
        <dbReference type="PROSITE" id="PS51918"/>
    </source>
</evidence>
<dbReference type="SMART" id="SM00729">
    <property type="entry name" value="Elp3"/>
    <property type="match status" value="1"/>
</dbReference>
<evidence type="ECO:0000256" key="6">
    <source>
        <dbReference type="PIRSR" id="PIRSR004762-2"/>
    </source>
</evidence>
<dbReference type="InterPro" id="IPR024021">
    <property type="entry name" value="FeFe-hyd_HydE_rSAM"/>
</dbReference>
<sequence length="359" mass="40865">MNTFDVVNILERVYSDKYPKIKDIEVLLNMNVSAEIKKITAFADQVKSRFMGEDILIRGIVEFSNICGNQCVYCGLNVGNKNIKRYSLIESEVMNSVQDMYGLGIKTVVLQSGENSALDPVWLKDIIFNIKESYDMAVTLSVGEKKHREYKMWKEAGADRYLLKIETANERLYRALHPGMDYSNRRKCLRLLRDIGYQVGSGNIVGLKGQSVSNIAEDILFFLKEDLDMISVSPYIHHKNSSLDKNEGSDPMMVIKAIALTRITAKNVHMPSTTAMEYLGKAHKKKAMESGANVIMINFTPLAVKNLYNIYGRQNKKNIKKCDSQHINDISKKFARKLDFSRGDSFKPEKKIKRILSHV</sequence>
<protein>
    <submittedName>
        <fullName evidence="8">Biotin synthase</fullName>
    </submittedName>
</protein>
<feature type="binding site" evidence="5">
    <location>
        <position position="74"/>
    </location>
    <ligand>
        <name>[4Fe-4S] cluster</name>
        <dbReference type="ChEBI" id="CHEBI:49883"/>
        <note>4Fe-4S-S-AdoMet</note>
    </ligand>
</feature>
<feature type="binding site" evidence="5">
    <location>
        <position position="71"/>
    </location>
    <ligand>
        <name>[4Fe-4S] cluster</name>
        <dbReference type="ChEBI" id="CHEBI:49883"/>
        <note>4Fe-4S-S-AdoMet</note>
    </ligand>
</feature>
<evidence type="ECO:0000256" key="3">
    <source>
        <dbReference type="ARBA" id="ARBA00023004"/>
    </source>
</evidence>
<dbReference type="CDD" id="cd01335">
    <property type="entry name" value="Radical_SAM"/>
    <property type="match status" value="1"/>
</dbReference>
<name>A0A0F0CTS1_9BACT</name>
<dbReference type="AlphaFoldDB" id="A0A0F0CTS1"/>
<dbReference type="SFLD" id="SFLDG01060">
    <property type="entry name" value="BATS_domain_containing"/>
    <property type="match status" value="1"/>
</dbReference>
<evidence type="ECO:0000256" key="4">
    <source>
        <dbReference type="ARBA" id="ARBA00023014"/>
    </source>
</evidence>
<evidence type="ECO:0000256" key="5">
    <source>
        <dbReference type="PIRSR" id="PIRSR004762-1"/>
    </source>
</evidence>
<proteinExistence type="predicted"/>
<organism evidence="8 9">
    <name type="scientific">Candidatus Omnitrophus magneticus</name>
    <dbReference type="NCBI Taxonomy" id="1609969"/>
    <lineage>
        <taxon>Bacteria</taxon>
        <taxon>Pseudomonadati</taxon>
        <taxon>Candidatus Omnitrophota</taxon>
        <taxon>Candidatus Omnitrophus</taxon>
    </lineage>
</organism>
<feature type="binding site" evidence="6">
    <location>
        <position position="185"/>
    </location>
    <ligand>
        <name>S-adenosyl-L-methionine</name>
        <dbReference type="ChEBI" id="CHEBI:59789"/>
    </ligand>
</feature>